<dbReference type="Proteomes" id="UP000292927">
    <property type="component" value="Unassembled WGS sequence"/>
</dbReference>
<protein>
    <submittedName>
        <fullName evidence="2">3',5'-cyclic AMP phosphodiesterase CpdA</fullName>
    </submittedName>
</protein>
<dbReference type="Pfam" id="PF00149">
    <property type="entry name" value="Metallophos"/>
    <property type="match status" value="1"/>
</dbReference>
<proteinExistence type="predicted"/>
<dbReference type="EMBL" id="SGXF01000001">
    <property type="protein sequence ID" value="RZT02404.1"/>
    <property type="molecule type" value="Genomic_DNA"/>
</dbReference>
<keyword evidence="3" id="KW-1185">Reference proteome</keyword>
<gene>
    <name evidence="2" type="ORF">EV209_0517</name>
</gene>
<accession>A0A4Q7PNE9</accession>
<name>A0A4Q7PNE9_9FIRM</name>
<organism evidence="2 3">
    <name type="scientific">Cuneatibacter caecimuris</name>
    <dbReference type="NCBI Taxonomy" id="1796618"/>
    <lineage>
        <taxon>Bacteria</taxon>
        <taxon>Bacillati</taxon>
        <taxon>Bacillota</taxon>
        <taxon>Clostridia</taxon>
        <taxon>Lachnospirales</taxon>
        <taxon>Lachnospiraceae</taxon>
        <taxon>Cuneatibacter</taxon>
    </lineage>
</organism>
<reference evidence="2 3" key="1">
    <citation type="submission" date="2019-02" db="EMBL/GenBank/DDBJ databases">
        <title>Genomic Encyclopedia of Type Strains, Phase IV (KMG-IV): sequencing the most valuable type-strain genomes for metagenomic binning, comparative biology and taxonomic classification.</title>
        <authorList>
            <person name="Goeker M."/>
        </authorList>
    </citation>
    <scope>NUCLEOTIDE SEQUENCE [LARGE SCALE GENOMIC DNA]</scope>
    <source>
        <strain evidence="2 3">DSM 29486</strain>
    </source>
</reference>
<dbReference type="GO" id="GO:0016788">
    <property type="term" value="F:hydrolase activity, acting on ester bonds"/>
    <property type="evidence" value="ECO:0007669"/>
    <property type="project" value="TreeGrafter"/>
</dbReference>
<sequence>MTLKKAGLLTILASGATSCLIYLGSKVRHGKRHLLRSLKALRPVSDQVRQVRRDTETGDYVLTLAKDRDFRILQLTDLHIAGSWFTHLADRRAVQAVSRLAHQTKPDFIIITGDLTYATLQSLNTNNLGAMRAVRRMMRKLHIPWAFTYGNHDVDTLTTAGYRKLDSSFRRTDGVLHRPPIPGVSGFGNQVIQVRNADGSLNTALVLMDSHSYIWNGLNREYDKIRDSQVDWYEKKIRDLSSREGRTIPSLMFLHIPPAIYREGWDRYMSGDPGVSHHFGKRRESICCPEHDGKLWESIQSLGSTRGIFCGHDHLNDFSITCDGVRLTYGRSIDYLAYSPHHHSEYRGGTLISLKSDGSFSVFPVPLPRRSVGLGERFR</sequence>
<feature type="domain" description="Calcineurin-like phosphoesterase" evidence="1">
    <location>
        <begin position="70"/>
        <end position="314"/>
    </location>
</feature>
<dbReference type="GO" id="GO:0005737">
    <property type="term" value="C:cytoplasm"/>
    <property type="evidence" value="ECO:0007669"/>
    <property type="project" value="TreeGrafter"/>
</dbReference>
<evidence type="ECO:0000313" key="2">
    <source>
        <dbReference type="EMBL" id="RZT02404.1"/>
    </source>
</evidence>
<evidence type="ECO:0000259" key="1">
    <source>
        <dbReference type="Pfam" id="PF00149"/>
    </source>
</evidence>
<comment type="caution">
    <text evidence="2">The sequence shown here is derived from an EMBL/GenBank/DDBJ whole genome shotgun (WGS) entry which is preliminary data.</text>
</comment>
<dbReference type="SUPFAM" id="SSF56300">
    <property type="entry name" value="Metallo-dependent phosphatases"/>
    <property type="match status" value="1"/>
</dbReference>
<dbReference type="CDD" id="cd07383">
    <property type="entry name" value="MPP_Dcr2"/>
    <property type="match status" value="1"/>
</dbReference>
<dbReference type="InterPro" id="IPR004843">
    <property type="entry name" value="Calcineurin-like_PHP"/>
</dbReference>
<evidence type="ECO:0000313" key="3">
    <source>
        <dbReference type="Proteomes" id="UP000292927"/>
    </source>
</evidence>
<dbReference type="OrthoDB" id="9816081at2"/>
<dbReference type="PROSITE" id="PS51257">
    <property type="entry name" value="PROKAR_LIPOPROTEIN"/>
    <property type="match status" value="1"/>
</dbReference>
<dbReference type="AlphaFoldDB" id="A0A4Q7PNE9"/>
<dbReference type="RefSeq" id="WP_130432752.1">
    <property type="nucleotide sequence ID" value="NZ_SGXF01000001.1"/>
</dbReference>
<dbReference type="InterPro" id="IPR029052">
    <property type="entry name" value="Metallo-depent_PP-like"/>
</dbReference>
<dbReference type="Gene3D" id="3.60.21.10">
    <property type="match status" value="1"/>
</dbReference>
<dbReference type="PANTHER" id="PTHR32440">
    <property type="entry name" value="PHOSPHATASE DCR2-RELATED-RELATED"/>
    <property type="match status" value="1"/>
</dbReference>